<dbReference type="InterPro" id="IPR045799">
    <property type="entry name" value="TBC1D23_C"/>
</dbReference>
<comment type="subcellular location">
    <subcellularLocation>
        <location evidence="1">Golgi apparatus</location>
        <location evidence="1">trans-Golgi network</location>
    </subcellularLocation>
</comment>
<dbReference type="PROSITE" id="PS50086">
    <property type="entry name" value="TBC_RABGAP"/>
    <property type="match status" value="1"/>
</dbReference>
<evidence type="ECO:0000256" key="1">
    <source>
        <dbReference type="ARBA" id="ARBA00004601"/>
    </source>
</evidence>
<dbReference type="Gene3D" id="1.10.472.80">
    <property type="entry name" value="Ypt/Rab-GAP domain of gyp1p, domain 3"/>
    <property type="match status" value="1"/>
</dbReference>
<evidence type="ECO:0000256" key="3">
    <source>
        <dbReference type="ARBA" id="ARBA00022473"/>
    </source>
</evidence>
<dbReference type="CDD" id="cd20788">
    <property type="entry name" value="TBC1D23_C-like"/>
    <property type="match status" value="1"/>
</dbReference>
<keyword evidence="7" id="KW-1185">Reference proteome</keyword>
<proteinExistence type="predicted"/>
<keyword evidence="3" id="KW-0217">Developmental protein</keyword>
<dbReference type="PANTHER" id="PTHR13297">
    <property type="entry name" value="TBC1 DOMAIN FAMILY MEMBER 23-RELATED"/>
    <property type="match status" value="1"/>
</dbReference>
<evidence type="ECO:0000313" key="8">
    <source>
        <dbReference type="RefSeq" id="XP_006813860.1"/>
    </source>
</evidence>
<dbReference type="PANTHER" id="PTHR13297:SF5">
    <property type="entry name" value="TBC1 DOMAIN FAMILY MEMBER 23"/>
    <property type="match status" value="1"/>
</dbReference>
<evidence type="ECO:0000256" key="2">
    <source>
        <dbReference type="ARBA" id="ARBA00014207"/>
    </source>
</evidence>
<dbReference type="SUPFAM" id="SSF47923">
    <property type="entry name" value="Ypt/Rab-GAP domain of gyp1p"/>
    <property type="match status" value="2"/>
</dbReference>
<dbReference type="Pfam" id="PF19430">
    <property type="entry name" value="TBC1D23_C"/>
    <property type="match status" value="1"/>
</dbReference>
<dbReference type="PROSITE" id="PS50206">
    <property type="entry name" value="RHODANESE_3"/>
    <property type="match status" value="1"/>
</dbReference>
<evidence type="ECO:0000259" key="6">
    <source>
        <dbReference type="PROSITE" id="PS50206"/>
    </source>
</evidence>
<dbReference type="SUPFAM" id="SSF52821">
    <property type="entry name" value="Rhodanese/Cell cycle control phosphatase"/>
    <property type="match status" value="1"/>
</dbReference>
<feature type="domain" description="Rhodanese" evidence="6">
    <location>
        <begin position="325"/>
        <end position="370"/>
    </location>
</feature>
<organism evidence="7 8">
    <name type="scientific">Saccoglossus kowalevskii</name>
    <name type="common">Acorn worm</name>
    <dbReference type="NCBI Taxonomy" id="10224"/>
    <lineage>
        <taxon>Eukaryota</taxon>
        <taxon>Metazoa</taxon>
        <taxon>Hemichordata</taxon>
        <taxon>Enteropneusta</taxon>
        <taxon>Harrimaniidae</taxon>
        <taxon>Saccoglossus</taxon>
    </lineage>
</organism>
<gene>
    <name evidence="8" type="primary">LOC100375955</name>
</gene>
<evidence type="ECO:0000256" key="4">
    <source>
        <dbReference type="ARBA" id="ARBA00023034"/>
    </source>
</evidence>
<dbReference type="InterPro" id="IPR035969">
    <property type="entry name" value="Rab-GAP_TBC_sf"/>
</dbReference>
<evidence type="ECO:0000313" key="7">
    <source>
        <dbReference type="Proteomes" id="UP000694865"/>
    </source>
</evidence>
<dbReference type="Proteomes" id="UP000694865">
    <property type="component" value="Unplaced"/>
</dbReference>
<dbReference type="Gene3D" id="3.40.250.10">
    <property type="entry name" value="Rhodanese-like domain"/>
    <property type="match status" value="1"/>
</dbReference>
<name>A0ABM0M1G9_SACKO</name>
<reference evidence="8" key="1">
    <citation type="submission" date="2025-08" db="UniProtKB">
        <authorList>
            <consortium name="RefSeq"/>
        </authorList>
    </citation>
    <scope>IDENTIFICATION</scope>
    <source>
        <tissue evidence="8">Testes</tissue>
    </source>
</reference>
<dbReference type="InterPro" id="IPR000195">
    <property type="entry name" value="Rab-GAP-TBC_dom"/>
</dbReference>
<dbReference type="InterPro" id="IPR001763">
    <property type="entry name" value="Rhodanese-like_dom"/>
</dbReference>
<protein>
    <recommendedName>
        <fullName evidence="2">TBC1 domain family member 23</fullName>
    </recommendedName>
</protein>
<dbReference type="RefSeq" id="XP_006813860.1">
    <property type="nucleotide sequence ID" value="XM_006813797.1"/>
</dbReference>
<dbReference type="InterPro" id="IPR036873">
    <property type="entry name" value="Rhodanese-like_dom_sf"/>
</dbReference>
<dbReference type="SMART" id="SM00164">
    <property type="entry name" value="TBC"/>
    <property type="match status" value="1"/>
</dbReference>
<evidence type="ECO:0000259" key="5">
    <source>
        <dbReference type="PROSITE" id="PS50086"/>
    </source>
</evidence>
<keyword evidence="4" id="KW-0333">Golgi apparatus</keyword>
<dbReference type="GeneID" id="100375955"/>
<feature type="domain" description="Rab-GAP TBC" evidence="5">
    <location>
        <begin position="34"/>
        <end position="215"/>
    </location>
</feature>
<dbReference type="InterPro" id="IPR039755">
    <property type="entry name" value="TBC1D23"/>
</dbReference>
<dbReference type="Pfam" id="PF00566">
    <property type="entry name" value="RabGAP-TBC"/>
    <property type="match status" value="1"/>
</dbReference>
<sequence length="672" mass="76107">MADIEDTVWHRELEEALIEGCDFGALRNICKGRKVPDKFRSQIWKICLNVAGKGDSLDSFDGIFDMTEQDTLRTDSKDFIDKFNNSEEEKLSLVSDLESVITFYCKSRDLTYTSGNGWLDILGAFIALNLERSDLYNCFYAVMSKYIPRDCKKDSKAFSLFRLLLLYHDPELCNFLDTKRVTPDCYARLWLGSLFTNSCTLSVVQAMWDIYVQQGDPFLVFFLSLVILINAREHILALTEEGKQAIITNISSFPCQLEADDVEDFCTLAQYYASKTPQSFRREYQSIFGLSIANIRNDEAASLSQALCLPVSMSELLQTNQQSGEGVRFFVVDCRPAEQYNSGHLPIAFHLDANLLLEQPTEFSQAVKALFAAQQQAIKAQSLAGGEHLCFMGSGREEEDQYVHMVVAHFLQRKSQYVSMAAKGFSSLHQLLSDDLNSGLTGHDNKRCIVCTPEAAQKEVEITEDLTNHNERGASFMNKLTSTFKSKSATVKEKMIDFIKNEQPPIDRHVSSHDTGKPYRGVKPVFTINDDEDDGDEVGSFGSSDDERREIIHIETWLKKSDVKYSYQCQEVNENGYMVPSYLLVTNSHLYILRETSHKPGFALIQGRRPLNTIVKITSKKRHPELITFRYGTLNDDGMKIESLNRFIIPKAGDATKSIKMQIMKVLDALST</sequence>
<accession>A0ABM0M1G9</accession>